<evidence type="ECO:0000313" key="6">
    <source>
        <dbReference type="Proteomes" id="UP000198680"/>
    </source>
</evidence>
<evidence type="ECO:0000256" key="1">
    <source>
        <dbReference type="ARBA" id="ARBA00008857"/>
    </source>
</evidence>
<dbReference type="GO" id="GO:0003677">
    <property type="term" value="F:DNA binding"/>
    <property type="evidence" value="ECO:0007669"/>
    <property type="project" value="UniProtKB-KW"/>
</dbReference>
<comment type="similarity">
    <text evidence="1">Belongs to the 'phage' integrase family.</text>
</comment>
<dbReference type="InterPro" id="IPR010998">
    <property type="entry name" value="Integrase_recombinase_N"/>
</dbReference>
<gene>
    <name evidence="5" type="ORF">SAMN05660642_04794</name>
</gene>
<dbReference type="GO" id="GO:0015074">
    <property type="term" value="P:DNA integration"/>
    <property type="evidence" value="ECO:0007669"/>
    <property type="project" value="InterPro"/>
</dbReference>
<name>A0A1H0B7D1_9ACTN</name>
<dbReference type="InterPro" id="IPR011010">
    <property type="entry name" value="DNA_brk_join_enz"/>
</dbReference>
<dbReference type="InterPro" id="IPR002104">
    <property type="entry name" value="Integrase_catalytic"/>
</dbReference>
<dbReference type="Proteomes" id="UP000198680">
    <property type="component" value="Unassembled WGS sequence"/>
</dbReference>
<evidence type="ECO:0000313" key="5">
    <source>
        <dbReference type="EMBL" id="SDN41595.1"/>
    </source>
</evidence>
<dbReference type="InterPro" id="IPR013762">
    <property type="entry name" value="Integrase-like_cat_sf"/>
</dbReference>
<dbReference type="Gene3D" id="1.10.443.10">
    <property type="entry name" value="Intergrase catalytic core"/>
    <property type="match status" value="1"/>
</dbReference>
<protein>
    <submittedName>
        <fullName evidence="5">Site-specific recombinase XerD</fullName>
    </submittedName>
</protein>
<reference evidence="6" key="1">
    <citation type="submission" date="2016-10" db="EMBL/GenBank/DDBJ databases">
        <authorList>
            <person name="Varghese N."/>
            <person name="Submissions S."/>
        </authorList>
    </citation>
    <scope>NUCLEOTIDE SEQUENCE [LARGE SCALE GENOMIC DNA]</scope>
    <source>
        <strain evidence="6">DSM 45419</strain>
    </source>
</reference>
<dbReference type="OrthoDB" id="4326943at2"/>
<organism evidence="5 6">
    <name type="scientific">Geodermatophilus siccatus</name>
    <dbReference type="NCBI Taxonomy" id="1137991"/>
    <lineage>
        <taxon>Bacteria</taxon>
        <taxon>Bacillati</taxon>
        <taxon>Actinomycetota</taxon>
        <taxon>Actinomycetes</taxon>
        <taxon>Geodermatophilales</taxon>
        <taxon>Geodermatophilaceae</taxon>
        <taxon>Geodermatophilus</taxon>
    </lineage>
</organism>
<dbReference type="Pfam" id="PF00589">
    <property type="entry name" value="Phage_integrase"/>
    <property type="match status" value="1"/>
</dbReference>
<dbReference type="RefSeq" id="WP_091224236.1">
    <property type="nucleotide sequence ID" value="NZ_FNHE01000020.1"/>
</dbReference>
<evidence type="ECO:0000256" key="2">
    <source>
        <dbReference type="ARBA" id="ARBA00023125"/>
    </source>
</evidence>
<dbReference type="InterPro" id="IPR050090">
    <property type="entry name" value="Tyrosine_recombinase_XerCD"/>
</dbReference>
<dbReference type="STRING" id="1137991.SAMN05660642_04794"/>
<dbReference type="Gene3D" id="1.10.150.130">
    <property type="match status" value="1"/>
</dbReference>
<evidence type="ECO:0000259" key="4">
    <source>
        <dbReference type="PROSITE" id="PS51898"/>
    </source>
</evidence>
<dbReference type="PANTHER" id="PTHR30349">
    <property type="entry name" value="PHAGE INTEGRASE-RELATED"/>
    <property type="match status" value="1"/>
</dbReference>
<dbReference type="EMBL" id="FNHE01000020">
    <property type="protein sequence ID" value="SDN41595.1"/>
    <property type="molecule type" value="Genomic_DNA"/>
</dbReference>
<keyword evidence="3" id="KW-0233">DNA recombination</keyword>
<dbReference type="PANTHER" id="PTHR30349:SF64">
    <property type="entry name" value="PROPHAGE INTEGRASE INTD-RELATED"/>
    <property type="match status" value="1"/>
</dbReference>
<keyword evidence="6" id="KW-1185">Reference proteome</keyword>
<feature type="domain" description="Tyr recombinase" evidence="4">
    <location>
        <begin position="196"/>
        <end position="393"/>
    </location>
</feature>
<evidence type="ECO:0000256" key="3">
    <source>
        <dbReference type="ARBA" id="ARBA00023172"/>
    </source>
</evidence>
<sequence length="393" mass="43117">MELGAWGHIALTPYVYDENGKRRPMPDGARKADTWRARTKVRDLDGKVRDVERWEPTKPAARTALLAHLRERVTPSAADAILTPTTLVKDAAEVWRAEMQDNDRLAVNTRTVYESSLRKHVIGGALADLTLREVKVAGIERWLKGIGRASGASAMKTARSVLSGVLTLAVKHDAIPHNPVRDVGHVSVPARETERDPHRAFTEDERAALLAFADADETARRRDLPDLLAFMAGTGARIGEACGLRWSALALDAGTATLGPLPVRVPGKGLMLQERGKTKTSTRTVALPPWLVSRLLARKVNAVPNDWDVVFCSALGKLRDTSNTTKHVRELLDAAGFEWAVGHTFRKTVATWLDEAGLSGRQAANQLGHAKPSMTMDRYMSRRTVTEQAAFIL</sequence>
<keyword evidence="2" id="KW-0238">DNA-binding</keyword>
<dbReference type="GO" id="GO:0006310">
    <property type="term" value="P:DNA recombination"/>
    <property type="evidence" value="ECO:0007669"/>
    <property type="project" value="UniProtKB-KW"/>
</dbReference>
<dbReference type="PROSITE" id="PS51898">
    <property type="entry name" value="TYR_RECOMBINASE"/>
    <property type="match status" value="1"/>
</dbReference>
<accession>A0A1H0B7D1</accession>
<proteinExistence type="inferred from homology"/>
<dbReference type="SUPFAM" id="SSF56349">
    <property type="entry name" value="DNA breaking-rejoining enzymes"/>
    <property type="match status" value="1"/>
</dbReference>
<dbReference type="AlphaFoldDB" id="A0A1H0B7D1"/>